<proteinExistence type="predicted"/>
<sequence length="95" mass="10518">MAICGLDWRIRVSPMGEKKDVGNDNKKKEAEKCAVRWIFCGAYPIDIISEDSDQEEDAGEVILEQSDAPVGSENGVLDDKDKGKAESKEDTEKKN</sequence>
<reference evidence="2 3" key="1">
    <citation type="submission" date="2021-06" db="EMBL/GenBank/DDBJ databases">
        <title>Caerostris extrusa draft genome.</title>
        <authorList>
            <person name="Kono N."/>
            <person name="Arakawa K."/>
        </authorList>
    </citation>
    <scope>NUCLEOTIDE SEQUENCE [LARGE SCALE GENOMIC DNA]</scope>
</reference>
<protein>
    <submittedName>
        <fullName evidence="2">Uncharacterized protein</fullName>
    </submittedName>
</protein>
<evidence type="ECO:0000256" key="1">
    <source>
        <dbReference type="SAM" id="MobiDB-lite"/>
    </source>
</evidence>
<dbReference type="Proteomes" id="UP001054945">
    <property type="component" value="Unassembled WGS sequence"/>
</dbReference>
<dbReference type="EMBL" id="BPLR01019420">
    <property type="protein sequence ID" value="GIX67668.1"/>
    <property type="molecule type" value="Genomic_DNA"/>
</dbReference>
<evidence type="ECO:0000313" key="2">
    <source>
        <dbReference type="EMBL" id="GIX67668.1"/>
    </source>
</evidence>
<keyword evidence="3" id="KW-1185">Reference proteome</keyword>
<feature type="region of interest" description="Disordered" evidence="1">
    <location>
        <begin position="50"/>
        <end position="95"/>
    </location>
</feature>
<organism evidence="2 3">
    <name type="scientific">Caerostris extrusa</name>
    <name type="common">Bark spider</name>
    <name type="synonym">Caerostris bankana</name>
    <dbReference type="NCBI Taxonomy" id="172846"/>
    <lineage>
        <taxon>Eukaryota</taxon>
        <taxon>Metazoa</taxon>
        <taxon>Ecdysozoa</taxon>
        <taxon>Arthropoda</taxon>
        <taxon>Chelicerata</taxon>
        <taxon>Arachnida</taxon>
        <taxon>Araneae</taxon>
        <taxon>Araneomorphae</taxon>
        <taxon>Entelegynae</taxon>
        <taxon>Araneoidea</taxon>
        <taxon>Araneidae</taxon>
        <taxon>Caerostris</taxon>
    </lineage>
</organism>
<feature type="compositionally biased region" description="Acidic residues" evidence="1">
    <location>
        <begin position="50"/>
        <end position="59"/>
    </location>
</feature>
<evidence type="ECO:0000313" key="3">
    <source>
        <dbReference type="Proteomes" id="UP001054945"/>
    </source>
</evidence>
<comment type="caution">
    <text evidence="2">The sequence shown here is derived from an EMBL/GenBank/DDBJ whole genome shotgun (WGS) entry which is preliminary data.</text>
</comment>
<gene>
    <name evidence="2" type="ORF">CEXT_142171</name>
</gene>
<dbReference type="AlphaFoldDB" id="A0AAV4M705"/>
<accession>A0AAV4M705</accession>
<name>A0AAV4M705_CAEEX</name>
<feature type="compositionally biased region" description="Basic and acidic residues" evidence="1">
    <location>
        <begin position="77"/>
        <end position="95"/>
    </location>
</feature>